<organism evidence="3 4">
    <name type="scientific">Aphanomyces stellatus</name>
    <dbReference type="NCBI Taxonomy" id="120398"/>
    <lineage>
        <taxon>Eukaryota</taxon>
        <taxon>Sar</taxon>
        <taxon>Stramenopiles</taxon>
        <taxon>Oomycota</taxon>
        <taxon>Saprolegniomycetes</taxon>
        <taxon>Saprolegniales</taxon>
        <taxon>Verrucalvaceae</taxon>
        <taxon>Aphanomyces</taxon>
    </lineage>
</organism>
<feature type="region of interest" description="Disordered" evidence="1">
    <location>
        <begin position="87"/>
        <end position="129"/>
    </location>
</feature>
<evidence type="ECO:0000256" key="1">
    <source>
        <dbReference type="SAM" id="MobiDB-lite"/>
    </source>
</evidence>
<evidence type="ECO:0000313" key="3">
    <source>
        <dbReference type="EMBL" id="VFT86504.1"/>
    </source>
</evidence>
<feature type="compositionally biased region" description="Basic and acidic residues" evidence="1">
    <location>
        <begin position="1"/>
        <end position="13"/>
    </location>
</feature>
<name>A0A485KNC5_9STRA</name>
<evidence type="ECO:0000313" key="2">
    <source>
        <dbReference type="EMBL" id="KAF0699849.1"/>
    </source>
</evidence>
<dbReference type="AlphaFoldDB" id="A0A485KNC5"/>
<keyword evidence="4" id="KW-1185">Reference proteome</keyword>
<dbReference type="Proteomes" id="UP000332933">
    <property type="component" value="Unassembled WGS sequence"/>
</dbReference>
<evidence type="ECO:0000313" key="4">
    <source>
        <dbReference type="Proteomes" id="UP000332933"/>
    </source>
</evidence>
<proteinExistence type="predicted"/>
<reference evidence="2" key="2">
    <citation type="submission" date="2019-06" db="EMBL/GenBank/DDBJ databases">
        <title>Genomics analysis of Aphanomyces spp. identifies a new class of oomycete effector associated with host adaptation.</title>
        <authorList>
            <person name="Gaulin E."/>
        </authorList>
    </citation>
    <scope>NUCLEOTIDE SEQUENCE</scope>
    <source>
        <strain evidence="2">CBS 578.67</strain>
    </source>
</reference>
<dbReference type="EMBL" id="CAADRA010005174">
    <property type="protein sequence ID" value="VFT86504.1"/>
    <property type="molecule type" value="Genomic_DNA"/>
</dbReference>
<accession>A0A485KNC5</accession>
<feature type="region of interest" description="Disordered" evidence="1">
    <location>
        <begin position="1"/>
        <end position="26"/>
    </location>
</feature>
<dbReference type="EMBL" id="VJMH01005153">
    <property type="protein sequence ID" value="KAF0699849.1"/>
    <property type="molecule type" value="Genomic_DNA"/>
</dbReference>
<reference evidence="3 4" key="1">
    <citation type="submission" date="2019-03" db="EMBL/GenBank/DDBJ databases">
        <authorList>
            <person name="Gaulin E."/>
            <person name="Dumas B."/>
        </authorList>
    </citation>
    <scope>NUCLEOTIDE SEQUENCE [LARGE SCALE GENOMIC DNA]</scope>
    <source>
        <strain evidence="3">CBS 568.67</strain>
    </source>
</reference>
<protein>
    <submittedName>
        <fullName evidence="3">Aste57867_9625 protein</fullName>
    </submittedName>
</protein>
<gene>
    <name evidence="3" type="primary">Aste57867_9625</name>
    <name evidence="2" type="ORF">As57867_009587</name>
    <name evidence="3" type="ORF">ASTE57867_9625</name>
</gene>
<sequence length="396" mass="44983">MSRSSYVDERCDSGGEESADAPPVDDSVPLAFLLGHRYNYYMEAHRPVRTATEGRPRTPTDFRDMSKRQREVRAKMVLDPISHKTETFLTGGDFESPGQDFQSSSTRRKLKNERLQQQRKNASLKADQEALPSLDTSHGFARRKDFLAVDAAPVPTIHTDKTRVVHEEAQKARLKQKWRLQYAQRVHSIAKEQQEFAKHMLVAMGNPSSSVGNHSVVDRSKLFLEEKRVEIDRMKKVQEDELACLKQQKERDLNDLKDDIVLRNKDSKFKKATAKAILQQRVQKGTTPHQHAKSTSSLYKLDQGYDLSEEENQIETADVPVTRAMTDMFRSKRQGKMQKYVLKSPERPKPVFGGGFHVDQQQAVEPDDGSSDDVSILAQDLPIQLQIISSTTLPAP</sequence>
<dbReference type="OrthoDB" id="76244at2759"/>